<dbReference type="EMBL" id="BJYU01000054">
    <property type="protein sequence ID" value="GEO16056.1"/>
    <property type="molecule type" value="Genomic_DNA"/>
</dbReference>
<dbReference type="RefSeq" id="WP_114187405.1">
    <property type="nucleotide sequence ID" value="NZ_BJYU01000054.1"/>
</dbReference>
<reference evidence="1 2" key="1">
    <citation type="submission" date="2019-07" db="EMBL/GenBank/DDBJ databases">
        <title>Whole genome shotgun sequence of Microvirga aerophila NBRC 106136.</title>
        <authorList>
            <person name="Hosoyama A."/>
            <person name="Uohara A."/>
            <person name="Ohji S."/>
            <person name="Ichikawa N."/>
        </authorList>
    </citation>
    <scope>NUCLEOTIDE SEQUENCE [LARGE SCALE GENOMIC DNA]</scope>
    <source>
        <strain evidence="1 2">NBRC 106136</strain>
    </source>
</reference>
<evidence type="ECO:0000313" key="2">
    <source>
        <dbReference type="Proteomes" id="UP000321085"/>
    </source>
</evidence>
<gene>
    <name evidence="1" type="ORF">MAE02_37520</name>
</gene>
<keyword evidence="2" id="KW-1185">Reference proteome</keyword>
<dbReference type="OrthoDB" id="8021279at2"/>
<dbReference type="Proteomes" id="UP000321085">
    <property type="component" value="Unassembled WGS sequence"/>
</dbReference>
<accession>A0A512BVS7</accession>
<proteinExistence type="predicted"/>
<evidence type="ECO:0000313" key="1">
    <source>
        <dbReference type="EMBL" id="GEO16056.1"/>
    </source>
</evidence>
<sequence length="61" mass="7304">MRQRSRGWIMPEADMLSMLKLIDEKTLSPKIEVEHRDVLIRLREIFENDLNADRFDDSSNE</sequence>
<dbReference type="AlphaFoldDB" id="A0A512BVS7"/>
<name>A0A512BVS7_9HYPH</name>
<protein>
    <submittedName>
        <fullName evidence="1">Uncharacterized protein</fullName>
    </submittedName>
</protein>
<organism evidence="1 2">
    <name type="scientific">Microvirga aerophila</name>
    <dbReference type="NCBI Taxonomy" id="670291"/>
    <lineage>
        <taxon>Bacteria</taxon>
        <taxon>Pseudomonadati</taxon>
        <taxon>Pseudomonadota</taxon>
        <taxon>Alphaproteobacteria</taxon>
        <taxon>Hyphomicrobiales</taxon>
        <taxon>Methylobacteriaceae</taxon>
        <taxon>Microvirga</taxon>
    </lineage>
</organism>
<comment type="caution">
    <text evidence="1">The sequence shown here is derived from an EMBL/GenBank/DDBJ whole genome shotgun (WGS) entry which is preliminary data.</text>
</comment>